<evidence type="ECO:0000256" key="2">
    <source>
        <dbReference type="SAM" id="MobiDB-lite"/>
    </source>
</evidence>
<dbReference type="OrthoDB" id="9787068at2"/>
<dbReference type="PANTHER" id="PTHR12110:SF52">
    <property type="entry name" value="XYLOSE ISOMERASE"/>
    <property type="match status" value="1"/>
</dbReference>
<dbReference type="Gene3D" id="3.20.20.150">
    <property type="entry name" value="Divalent-metal-dependent TIM barrel enzymes"/>
    <property type="match status" value="1"/>
</dbReference>
<keyword evidence="4" id="KW-0413">Isomerase</keyword>
<reference evidence="5" key="1">
    <citation type="journal article" date="2022" name="Int. J. Syst. Evol. Microbiol.">
        <title>Cellulosimicrobium protaetiae sp. nov., isolated from the gut of the larva of Protaetia brevitarsis seulensis.</title>
        <authorList>
            <person name="Le Han H."/>
            <person name="Nguyen T.T.H."/>
            <person name="Li Z."/>
            <person name="Shin N.R."/>
            <person name="Kim S.G."/>
        </authorList>
    </citation>
    <scope>NUCLEOTIDE SEQUENCE [LARGE SCALE GENOMIC DNA]</scope>
    <source>
        <strain evidence="5">BI34</strain>
    </source>
</reference>
<organism evidence="4 5">
    <name type="scientific">Cellulosimicrobium protaetiae</name>
    <dbReference type="NCBI Taxonomy" id="2587808"/>
    <lineage>
        <taxon>Bacteria</taxon>
        <taxon>Bacillati</taxon>
        <taxon>Actinomycetota</taxon>
        <taxon>Actinomycetes</taxon>
        <taxon>Micrococcales</taxon>
        <taxon>Promicromonosporaceae</taxon>
        <taxon>Cellulosimicrobium</taxon>
    </lineage>
</organism>
<feature type="region of interest" description="Disordered" evidence="2">
    <location>
        <begin position="1"/>
        <end position="49"/>
    </location>
</feature>
<dbReference type="InterPro" id="IPR036237">
    <property type="entry name" value="Xyl_isomerase-like_sf"/>
</dbReference>
<dbReference type="SUPFAM" id="SSF51658">
    <property type="entry name" value="Xylose isomerase-like"/>
    <property type="match status" value="1"/>
</dbReference>
<proteinExistence type="predicted"/>
<protein>
    <submittedName>
        <fullName evidence="4">Sugar phosphate isomerase/epimerase</fullName>
    </submittedName>
</protein>
<dbReference type="EMBL" id="CP052757">
    <property type="protein sequence ID" value="QJW35135.1"/>
    <property type="molecule type" value="Genomic_DNA"/>
</dbReference>
<evidence type="ECO:0000313" key="4">
    <source>
        <dbReference type="EMBL" id="QJW35135.1"/>
    </source>
</evidence>
<dbReference type="GO" id="GO:0016853">
    <property type="term" value="F:isomerase activity"/>
    <property type="evidence" value="ECO:0007669"/>
    <property type="project" value="UniProtKB-KW"/>
</dbReference>
<evidence type="ECO:0000313" key="5">
    <source>
        <dbReference type="Proteomes" id="UP000451354"/>
    </source>
</evidence>
<feature type="domain" description="Xylose isomerase-like TIM barrel" evidence="3">
    <location>
        <begin position="94"/>
        <end position="331"/>
    </location>
</feature>
<dbReference type="Proteomes" id="UP000451354">
    <property type="component" value="Chromosome"/>
</dbReference>
<evidence type="ECO:0000259" key="3">
    <source>
        <dbReference type="Pfam" id="PF01261"/>
    </source>
</evidence>
<dbReference type="PANTHER" id="PTHR12110">
    <property type="entry name" value="HYDROXYPYRUVATE ISOMERASE"/>
    <property type="match status" value="1"/>
</dbReference>
<dbReference type="AlphaFoldDB" id="A0A6M5UD67"/>
<gene>
    <name evidence="4" type="ORF">FIC82_001835</name>
</gene>
<evidence type="ECO:0000256" key="1">
    <source>
        <dbReference type="ARBA" id="ARBA00023277"/>
    </source>
</evidence>
<dbReference type="InterPro" id="IPR050312">
    <property type="entry name" value="IolE/XylAMocC-like"/>
</dbReference>
<dbReference type="Pfam" id="PF01261">
    <property type="entry name" value="AP_endonuc_2"/>
    <property type="match status" value="1"/>
</dbReference>
<dbReference type="InterPro" id="IPR013022">
    <property type="entry name" value="Xyl_isomerase-like_TIM-brl"/>
</dbReference>
<dbReference type="KEGG" id="cprt:FIC82_001835"/>
<sequence>MSTEISEFPSGASRSTSSADQAILPADQAVSARPGAGTDQDGLFGGERGGVDVPSGVVARVPTPVAGDPRLSRLSLNQRTTAHWSLQEAIDGCVAAGVPAIGVWREPVAEVGLDTAVRWVRDAGLRVSSVCRGGFFTASDPDARAAAHASNLAAIAETAALGARTLVLVPGGLPDGDRDLVGARQRAADAVAALVPAARDAGVTLGIEPMNPIFAADRGVVSTLEQALDLAEPFAPEEVGVVVDTYHLWWEPKVHEQIARAGAAGRIVSYQVCDWITPLPADTLLGRGMMGDGHVDFAAFTRSVAAAGYTGDVEVEIFHADVWAAPGADVLATLARRYVELVEPHLAP</sequence>
<keyword evidence="5" id="KW-1185">Reference proteome</keyword>
<name>A0A6M5UD67_9MICO</name>
<keyword evidence="1" id="KW-0119">Carbohydrate metabolism</keyword>
<accession>A0A6M5UD67</accession>